<evidence type="ECO:0000313" key="8">
    <source>
        <dbReference type="EMBL" id="MCP2164715.1"/>
    </source>
</evidence>
<dbReference type="Gene3D" id="1.20.1250.20">
    <property type="entry name" value="MFS general substrate transporter like domains"/>
    <property type="match status" value="1"/>
</dbReference>
<dbReference type="Proteomes" id="UP001206128">
    <property type="component" value="Unassembled WGS sequence"/>
</dbReference>
<feature type="transmembrane region" description="Helical" evidence="7">
    <location>
        <begin position="20"/>
        <end position="43"/>
    </location>
</feature>
<feature type="region of interest" description="Disordered" evidence="6">
    <location>
        <begin position="199"/>
        <end position="221"/>
    </location>
</feature>
<feature type="transmembrane region" description="Helical" evidence="7">
    <location>
        <begin position="393"/>
        <end position="410"/>
    </location>
</feature>
<dbReference type="GO" id="GO:0022857">
    <property type="term" value="F:transmembrane transporter activity"/>
    <property type="evidence" value="ECO:0007669"/>
    <property type="project" value="InterPro"/>
</dbReference>
<name>A0AAE3GC61_9PSEU</name>
<evidence type="ECO:0000256" key="1">
    <source>
        <dbReference type="ARBA" id="ARBA00004651"/>
    </source>
</evidence>
<feature type="transmembrane region" description="Helical" evidence="7">
    <location>
        <begin position="143"/>
        <end position="166"/>
    </location>
</feature>
<evidence type="ECO:0000313" key="9">
    <source>
        <dbReference type="Proteomes" id="UP001206128"/>
    </source>
</evidence>
<feature type="transmembrane region" description="Helical" evidence="7">
    <location>
        <begin position="270"/>
        <end position="292"/>
    </location>
</feature>
<dbReference type="EMBL" id="JAMTCK010000003">
    <property type="protein sequence ID" value="MCP2164715.1"/>
    <property type="molecule type" value="Genomic_DNA"/>
</dbReference>
<comment type="subcellular location">
    <subcellularLocation>
        <location evidence="1">Cell membrane</location>
        <topology evidence="1">Multi-pass membrane protein</topology>
    </subcellularLocation>
</comment>
<dbReference type="RefSeq" id="WP_308203932.1">
    <property type="nucleotide sequence ID" value="NZ_JAMTCK010000003.1"/>
</dbReference>
<evidence type="ECO:0000256" key="2">
    <source>
        <dbReference type="ARBA" id="ARBA00022475"/>
    </source>
</evidence>
<feature type="transmembrane region" description="Helical" evidence="7">
    <location>
        <begin position="104"/>
        <end position="122"/>
    </location>
</feature>
<dbReference type="SUPFAM" id="SSF103473">
    <property type="entry name" value="MFS general substrate transporter"/>
    <property type="match status" value="1"/>
</dbReference>
<dbReference type="CDD" id="cd06173">
    <property type="entry name" value="MFS_MefA_like"/>
    <property type="match status" value="1"/>
</dbReference>
<feature type="transmembrane region" description="Helical" evidence="7">
    <location>
        <begin position="304"/>
        <end position="321"/>
    </location>
</feature>
<reference evidence="8" key="1">
    <citation type="submission" date="2022-06" db="EMBL/GenBank/DDBJ databases">
        <title>Genomic Encyclopedia of Archaeal and Bacterial Type Strains, Phase II (KMG-II): from individual species to whole genera.</title>
        <authorList>
            <person name="Goeker M."/>
        </authorList>
    </citation>
    <scope>NUCLEOTIDE SEQUENCE</scope>
    <source>
        <strain evidence="8">DSM 43935</strain>
    </source>
</reference>
<comment type="caution">
    <text evidence="8">The sequence shown here is derived from an EMBL/GenBank/DDBJ whole genome shotgun (WGS) entry which is preliminary data.</text>
</comment>
<evidence type="ECO:0000256" key="3">
    <source>
        <dbReference type="ARBA" id="ARBA00022692"/>
    </source>
</evidence>
<dbReference type="PRINTS" id="PR01988">
    <property type="entry name" value="EXPORTERBACE"/>
</dbReference>
<proteinExistence type="predicted"/>
<keyword evidence="5 7" id="KW-0472">Membrane</keyword>
<feature type="transmembrane region" description="Helical" evidence="7">
    <location>
        <begin position="172"/>
        <end position="192"/>
    </location>
</feature>
<feature type="transmembrane region" description="Helical" evidence="7">
    <location>
        <begin position="244"/>
        <end position="264"/>
    </location>
</feature>
<accession>A0AAE3GC61</accession>
<gene>
    <name evidence="8" type="ORF">LX83_001555</name>
</gene>
<evidence type="ECO:0000256" key="5">
    <source>
        <dbReference type="ARBA" id="ARBA00023136"/>
    </source>
</evidence>
<feature type="transmembrane region" description="Helical" evidence="7">
    <location>
        <begin position="55"/>
        <end position="73"/>
    </location>
</feature>
<protein>
    <submittedName>
        <fullName evidence="8">Major Facilitator Superfamily protein</fullName>
    </submittedName>
</protein>
<dbReference type="AlphaFoldDB" id="A0AAE3GC61"/>
<keyword evidence="2" id="KW-1003">Cell membrane</keyword>
<sequence>MRPTGSVRAVLAHREFRGLWISATVSTVGDQLAVVALSLLVYARTQSAAWTATSYALTMLPTLVSGPLLAWLADRYPRRAVMVCCAWAQAALMAVMALPDLPLPLMIVLLVAVQMIASPFLAAQEATLPLALPARDYDHGVALFGSSADIAQMVGLASAGLVVTAAGPHTALAVNAATFVLVAVLVQVTCVARPAADPSRAARAGAPEGGDRAGAPGAVPGDGGAARTSALAVILGSPLLRSTLGLRLLAGFAMVPEGLAVPLADRLGTPWAAGLLLAVEPAGNVLGVLLLYRLVRDDRARERLVGPLAVVSLAPLIGFALHPNLPVTLVLLLVAAMAGAYHTPARAVWGRSVPDAYRGRAHGIARTALRASQGGGMAVGGGAAQLAGSVTTALAGAGVLGVLLAWYGALSWRRLHRMANTGTSA</sequence>
<dbReference type="GO" id="GO:0005886">
    <property type="term" value="C:plasma membrane"/>
    <property type="evidence" value="ECO:0007669"/>
    <property type="project" value="UniProtKB-SubCell"/>
</dbReference>
<dbReference type="Pfam" id="PF07690">
    <property type="entry name" value="MFS_1"/>
    <property type="match status" value="1"/>
</dbReference>
<dbReference type="InterPro" id="IPR022324">
    <property type="entry name" value="Bacilysin_exporter_BacE_put"/>
</dbReference>
<dbReference type="InterPro" id="IPR011701">
    <property type="entry name" value="MFS"/>
</dbReference>
<dbReference type="PANTHER" id="PTHR23513">
    <property type="entry name" value="INTEGRAL MEMBRANE EFFLUX PROTEIN-RELATED"/>
    <property type="match status" value="1"/>
</dbReference>
<evidence type="ECO:0000256" key="6">
    <source>
        <dbReference type="SAM" id="MobiDB-lite"/>
    </source>
</evidence>
<keyword evidence="3 7" id="KW-0812">Transmembrane</keyword>
<evidence type="ECO:0000256" key="4">
    <source>
        <dbReference type="ARBA" id="ARBA00022989"/>
    </source>
</evidence>
<keyword evidence="9" id="KW-1185">Reference proteome</keyword>
<organism evidence="8 9">
    <name type="scientific">Goodfellowiella coeruleoviolacea</name>
    <dbReference type="NCBI Taxonomy" id="334858"/>
    <lineage>
        <taxon>Bacteria</taxon>
        <taxon>Bacillati</taxon>
        <taxon>Actinomycetota</taxon>
        <taxon>Actinomycetes</taxon>
        <taxon>Pseudonocardiales</taxon>
        <taxon>Pseudonocardiaceae</taxon>
        <taxon>Goodfellowiella</taxon>
    </lineage>
</organism>
<keyword evidence="4 7" id="KW-1133">Transmembrane helix</keyword>
<evidence type="ECO:0000256" key="7">
    <source>
        <dbReference type="SAM" id="Phobius"/>
    </source>
</evidence>
<dbReference type="PANTHER" id="PTHR23513:SF11">
    <property type="entry name" value="STAPHYLOFERRIN A TRANSPORTER"/>
    <property type="match status" value="1"/>
</dbReference>
<feature type="transmembrane region" description="Helical" evidence="7">
    <location>
        <begin position="80"/>
        <end position="98"/>
    </location>
</feature>
<dbReference type="InterPro" id="IPR036259">
    <property type="entry name" value="MFS_trans_sf"/>
</dbReference>